<dbReference type="GO" id="GO:0004518">
    <property type="term" value="F:nuclease activity"/>
    <property type="evidence" value="ECO:0007669"/>
    <property type="project" value="UniProtKB-KW"/>
</dbReference>
<evidence type="ECO:0000256" key="4">
    <source>
        <dbReference type="ARBA" id="ARBA00022722"/>
    </source>
</evidence>
<dbReference type="PANTHER" id="PTHR22930">
    <property type="match status" value="1"/>
</dbReference>
<accession>A0ABD3AM37</accession>
<dbReference type="GO" id="GO:0016787">
    <property type="term" value="F:hydrolase activity"/>
    <property type="evidence" value="ECO:0007669"/>
    <property type="project" value="UniProtKB-KW"/>
</dbReference>
<keyword evidence="6" id="KW-0378">Hydrolase</keyword>
<evidence type="ECO:0000256" key="8">
    <source>
        <dbReference type="SAM" id="MobiDB-lite"/>
    </source>
</evidence>
<keyword evidence="5" id="KW-0479">Metal-binding</keyword>
<feature type="region of interest" description="Disordered" evidence="8">
    <location>
        <begin position="1"/>
        <end position="42"/>
    </location>
</feature>
<sequence>MAGDGGANKPTTTRRKRRKKSKVTNKTKKPKITPPRPQLQPITTHREDVSDLIPHLVTATYSAYSFLRHHDLHLLPSQSLSLETLLSSTSTSFSKLLSLLSFPPESLPPPPPELPPAPPECWFDRFLSSAGDDYDTRWTHFFNISKPSFTLLLRLLTPSLSSLSPIPQNYALAGTLFRLAHSASFCAVSRRFNLDPATACRAFYTVCKAINEKLGHLFEFKSDINRTIVGFGWISLPNCCGVLGLEKFQLDGDLLGKNGSLIVQALVDSEGRFLDVSAGWPSTMNPEKILRKSKLFSGVEETKEYLNGPSFELSDGNSIPQYILGDSCFPLLPWLLTPYKKFDENDELNSSKVAFNSVHKGGMELVRMAFGRMRKSWKLVANKWNEQCVEAFPFVIVTCCLLHNFLIKCSEALPEENVECSRDQDFPVFDDGGVDENGERIRDALASHLSRRH</sequence>
<dbReference type="PANTHER" id="PTHR22930:SF242">
    <property type="entry name" value="LOW PROTEIN: NUCLEASE-LIKE PROTEIN"/>
    <property type="match status" value="1"/>
</dbReference>
<evidence type="ECO:0000259" key="9">
    <source>
        <dbReference type="Pfam" id="PF13359"/>
    </source>
</evidence>
<comment type="subcellular location">
    <subcellularLocation>
        <location evidence="2">Nucleus</location>
    </subcellularLocation>
</comment>
<feature type="compositionally biased region" description="Basic residues" evidence="8">
    <location>
        <begin position="12"/>
        <end position="31"/>
    </location>
</feature>
<evidence type="ECO:0000313" key="10">
    <source>
        <dbReference type="EMBL" id="KAL3532262.1"/>
    </source>
</evidence>
<dbReference type="InterPro" id="IPR045249">
    <property type="entry name" value="HARBI1-like"/>
</dbReference>
<protein>
    <recommendedName>
        <fullName evidence="9">DDE Tnp4 domain-containing protein</fullName>
    </recommendedName>
</protein>
<dbReference type="Pfam" id="PF13359">
    <property type="entry name" value="DDE_Tnp_4"/>
    <property type="match status" value="1"/>
</dbReference>
<dbReference type="EMBL" id="JBJUIK010000003">
    <property type="protein sequence ID" value="KAL3532262.1"/>
    <property type="molecule type" value="Genomic_DNA"/>
</dbReference>
<dbReference type="AlphaFoldDB" id="A0ABD3AM37"/>
<evidence type="ECO:0000256" key="5">
    <source>
        <dbReference type="ARBA" id="ARBA00022723"/>
    </source>
</evidence>
<evidence type="ECO:0000256" key="7">
    <source>
        <dbReference type="ARBA" id="ARBA00023242"/>
    </source>
</evidence>
<evidence type="ECO:0000313" key="11">
    <source>
        <dbReference type="Proteomes" id="UP001630127"/>
    </source>
</evidence>
<comment type="similarity">
    <text evidence="3">Belongs to the HARBI1 family.</text>
</comment>
<keyword evidence="11" id="KW-1185">Reference proteome</keyword>
<proteinExistence type="inferred from homology"/>
<keyword evidence="4" id="KW-0540">Nuclease</keyword>
<evidence type="ECO:0000256" key="6">
    <source>
        <dbReference type="ARBA" id="ARBA00022801"/>
    </source>
</evidence>
<organism evidence="10 11">
    <name type="scientific">Cinchona calisaya</name>
    <dbReference type="NCBI Taxonomy" id="153742"/>
    <lineage>
        <taxon>Eukaryota</taxon>
        <taxon>Viridiplantae</taxon>
        <taxon>Streptophyta</taxon>
        <taxon>Embryophyta</taxon>
        <taxon>Tracheophyta</taxon>
        <taxon>Spermatophyta</taxon>
        <taxon>Magnoliopsida</taxon>
        <taxon>eudicotyledons</taxon>
        <taxon>Gunneridae</taxon>
        <taxon>Pentapetalae</taxon>
        <taxon>asterids</taxon>
        <taxon>lamiids</taxon>
        <taxon>Gentianales</taxon>
        <taxon>Rubiaceae</taxon>
        <taxon>Cinchonoideae</taxon>
        <taxon>Cinchoneae</taxon>
        <taxon>Cinchona</taxon>
    </lineage>
</organism>
<keyword evidence="7" id="KW-0539">Nucleus</keyword>
<dbReference type="InterPro" id="IPR027806">
    <property type="entry name" value="HARBI1_dom"/>
</dbReference>
<reference evidence="10 11" key="1">
    <citation type="submission" date="2024-11" db="EMBL/GenBank/DDBJ databases">
        <title>A near-complete genome assembly of Cinchona calisaya.</title>
        <authorList>
            <person name="Lian D.C."/>
            <person name="Zhao X.W."/>
            <person name="Wei L."/>
        </authorList>
    </citation>
    <scope>NUCLEOTIDE SEQUENCE [LARGE SCALE GENOMIC DNA]</scope>
    <source>
        <tissue evidence="10">Nenye</tissue>
    </source>
</reference>
<feature type="domain" description="DDE Tnp4" evidence="9">
    <location>
        <begin position="260"/>
        <end position="404"/>
    </location>
</feature>
<evidence type="ECO:0000256" key="1">
    <source>
        <dbReference type="ARBA" id="ARBA00001968"/>
    </source>
</evidence>
<dbReference type="GO" id="GO:0005634">
    <property type="term" value="C:nucleus"/>
    <property type="evidence" value="ECO:0007669"/>
    <property type="project" value="UniProtKB-SubCell"/>
</dbReference>
<comment type="cofactor">
    <cofactor evidence="1">
        <name>a divalent metal cation</name>
        <dbReference type="ChEBI" id="CHEBI:60240"/>
    </cofactor>
</comment>
<evidence type="ECO:0000256" key="3">
    <source>
        <dbReference type="ARBA" id="ARBA00006958"/>
    </source>
</evidence>
<evidence type="ECO:0000256" key="2">
    <source>
        <dbReference type="ARBA" id="ARBA00004123"/>
    </source>
</evidence>
<dbReference type="GO" id="GO:0046872">
    <property type="term" value="F:metal ion binding"/>
    <property type="evidence" value="ECO:0007669"/>
    <property type="project" value="UniProtKB-KW"/>
</dbReference>
<comment type="caution">
    <text evidence="10">The sequence shown here is derived from an EMBL/GenBank/DDBJ whole genome shotgun (WGS) entry which is preliminary data.</text>
</comment>
<gene>
    <name evidence="10" type="ORF">ACH5RR_005783</name>
</gene>
<name>A0ABD3AM37_9GENT</name>
<dbReference type="Proteomes" id="UP001630127">
    <property type="component" value="Unassembled WGS sequence"/>
</dbReference>